<accession>A0AAN7IZQ7</accession>
<gene>
    <name evidence="3" type="ORF">RGQ29_016631</name>
</gene>
<dbReference type="AlphaFoldDB" id="A0AAN7IZQ7"/>
<dbReference type="GO" id="GO:0016298">
    <property type="term" value="F:lipase activity"/>
    <property type="evidence" value="ECO:0007669"/>
    <property type="project" value="TreeGrafter"/>
</dbReference>
<evidence type="ECO:0000313" key="3">
    <source>
        <dbReference type="EMBL" id="KAK4592195.1"/>
    </source>
</evidence>
<evidence type="ECO:0000256" key="1">
    <source>
        <dbReference type="ARBA" id="ARBA00008668"/>
    </source>
</evidence>
<dbReference type="Pfam" id="PF00657">
    <property type="entry name" value="Lipase_GDSL"/>
    <property type="match status" value="1"/>
</dbReference>
<protein>
    <submittedName>
        <fullName evidence="3">Uncharacterized protein</fullName>
    </submittedName>
</protein>
<dbReference type="EMBL" id="JAXUIC010000004">
    <property type="protein sequence ID" value="KAK4592195.1"/>
    <property type="molecule type" value="Genomic_DNA"/>
</dbReference>
<comment type="caution">
    <text evidence="3">The sequence shown here is derived from an EMBL/GenBank/DDBJ whole genome shotgun (WGS) entry which is preliminary data.</text>
</comment>
<sequence length="254" mass="28562">MEWPSKKYLRFRLWLVIDLITQQNYFKNVETLLKHKLGEEEANTLLVKAVYFICIGSNDYFVPFTTNSSVLKFYSPEKYANMMIGNLTTAIKAIAEIYKKGGRKYVFLGLPPAGCAPSIKALIPGNTGACMEELTTLAKIHNRALSEVLPKLESQLKGFKYSLADFYPFFIERINSPSKYGLTEGKIACCGSGPYRGIPSCGGGSNEYKSCEKASDFLFFDSVHPTEKAYQQFCRVNLERNSQYHGSLQTQSIV</sequence>
<dbReference type="InterPro" id="IPR001087">
    <property type="entry name" value="GDSL"/>
</dbReference>
<dbReference type="InterPro" id="IPR036514">
    <property type="entry name" value="SGNH_hydro_sf"/>
</dbReference>
<organism evidence="3 4">
    <name type="scientific">Quercus rubra</name>
    <name type="common">Northern red oak</name>
    <name type="synonym">Quercus borealis</name>
    <dbReference type="NCBI Taxonomy" id="3512"/>
    <lineage>
        <taxon>Eukaryota</taxon>
        <taxon>Viridiplantae</taxon>
        <taxon>Streptophyta</taxon>
        <taxon>Embryophyta</taxon>
        <taxon>Tracheophyta</taxon>
        <taxon>Spermatophyta</taxon>
        <taxon>Magnoliopsida</taxon>
        <taxon>eudicotyledons</taxon>
        <taxon>Gunneridae</taxon>
        <taxon>Pentapetalae</taxon>
        <taxon>rosids</taxon>
        <taxon>fabids</taxon>
        <taxon>Fagales</taxon>
        <taxon>Fagaceae</taxon>
        <taxon>Quercus</taxon>
    </lineage>
</organism>
<dbReference type="PANTHER" id="PTHR45966:SF1">
    <property type="entry name" value="GDSL ESTERASE_LIPASE 1-RELATED"/>
    <property type="match status" value="1"/>
</dbReference>
<keyword evidence="4" id="KW-1185">Reference proteome</keyword>
<dbReference type="PANTHER" id="PTHR45966">
    <property type="entry name" value="GDSL-LIKE LIPASE/ACYLHYDROLASE"/>
    <property type="match status" value="1"/>
</dbReference>
<keyword evidence="2" id="KW-0732">Signal</keyword>
<dbReference type="InterPro" id="IPR044552">
    <property type="entry name" value="GLIP1-5/GLL25"/>
</dbReference>
<dbReference type="Proteomes" id="UP001324115">
    <property type="component" value="Unassembled WGS sequence"/>
</dbReference>
<proteinExistence type="inferred from homology"/>
<name>A0AAN7IZQ7_QUERU</name>
<dbReference type="SUPFAM" id="SSF52266">
    <property type="entry name" value="SGNH hydrolase"/>
    <property type="match status" value="1"/>
</dbReference>
<evidence type="ECO:0000256" key="2">
    <source>
        <dbReference type="ARBA" id="ARBA00022729"/>
    </source>
</evidence>
<reference evidence="3 4" key="1">
    <citation type="journal article" date="2023" name="G3 (Bethesda)">
        <title>A haplotype-resolved chromosome-scale genome for Quercus rubra L. provides insights into the genetics of adaptive traits for red oak species.</title>
        <authorList>
            <person name="Kapoor B."/>
            <person name="Jenkins J."/>
            <person name="Schmutz J."/>
            <person name="Zhebentyayeva T."/>
            <person name="Kuelheim C."/>
            <person name="Coggeshall M."/>
            <person name="Heim C."/>
            <person name="Lasky J.R."/>
            <person name="Leites L."/>
            <person name="Islam-Faridi N."/>
            <person name="Romero-Severson J."/>
            <person name="DeLeo V.L."/>
            <person name="Lucas S.M."/>
            <person name="Lazic D."/>
            <person name="Gailing O."/>
            <person name="Carlson J."/>
            <person name="Staton M."/>
        </authorList>
    </citation>
    <scope>NUCLEOTIDE SEQUENCE [LARGE SCALE GENOMIC DNA]</scope>
    <source>
        <strain evidence="3">Pseudo-F2</strain>
    </source>
</reference>
<comment type="similarity">
    <text evidence="1">Belongs to the 'GDSL' lipolytic enzyme family.</text>
</comment>
<evidence type="ECO:0000313" key="4">
    <source>
        <dbReference type="Proteomes" id="UP001324115"/>
    </source>
</evidence>
<dbReference type="Gene3D" id="3.40.50.1110">
    <property type="entry name" value="SGNH hydrolase"/>
    <property type="match status" value="1"/>
</dbReference>